<dbReference type="InterPro" id="IPR036396">
    <property type="entry name" value="Cyt_P450_sf"/>
</dbReference>
<dbReference type="GO" id="GO:0004497">
    <property type="term" value="F:monooxygenase activity"/>
    <property type="evidence" value="ECO:0007669"/>
    <property type="project" value="UniProtKB-KW"/>
</dbReference>
<evidence type="ECO:0000256" key="6">
    <source>
        <dbReference type="RuleBase" id="RU000461"/>
    </source>
</evidence>
<evidence type="ECO:0000256" key="3">
    <source>
        <dbReference type="ARBA" id="ARBA00022723"/>
    </source>
</evidence>
<dbReference type="GO" id="GO:0005506">
    <property type="term" value="F:iron ion binding"/>
    <property type="evidence" value="ECO:0007669"/>
    <property type="project" value="InterPro"/>
</dbReference>
<dbReference type="RefSeq" id="WP_062152682.1">
    <property type="nucleotide sequence ID" value="NZ_KQ947989.1"/>
</dbReference>
<dbReference type="PANTHER" id="PTHR24304:SF2">
    <property type="entry name" value="24-HYDROXYCHOLESTEROL 7-ALPHA-HYDROXYLASE"/>
    <property type="match status" value="1"/>
</dbReference>
<dbReference type="PRINTS" id="PR00385">
    <property type="entry name" value="P450"/>
</dbReference>
<proteinExistence type="inferred from homology"/>
<keyword evidence="2 5" id="KW-0349">Heme</keyword>
<evidence type="ECO:0000256" key="4">
    <source>
        <dbReference type="ARBA" id="ARBA00023004"/>
    </source>
</evidence>
<dbReference type="InterPro" id="IPR001128">
    <property type="entry name" value="Cyt_P450"/>
</dbReference>
<evidence type="ECO:0008006" key="9">
    <source>
        <dbReference type="Google" id="ProtNLM"/>
    </source>
</evidence>
<evidence type="ECO:0000313" key="7">
    <source>
        <dbReference type="EMBL" id="KUM73428.1"/>
    </source>
</evidence>
<evidence type="ECO:0000256" key="5">
    <source>
        <dbReference type="PIRSR" id="PIRSR602403-1"/>
    </source>
</evidence>
<dbReference type="EMBL" id="LMWJ01000015">
    <property type="protein sequence ID" value="KUM73428.1"/>
    <property type="molecule type" value="Genomic_DNA"/>
</dbReference>
<dbReference type="InterPro" id="IPR002403">
    <property type="entry name" value="Cyt_P450_E_grp-IV"/>
</dbReference>
<dbReference type="AlphaFoldDB" id="A0A124GZV0"/>
<evidence type="ECO:0000256" key="1">
    <source>
        <dbReference type="ARBA" id="ARBA00010617"/>
    </source>
</evidence>
<accession>A0A124GZV0</accession>
<dbReference type="STRING" id="146536.AQI70_21935"/>
<sequence>MTGLVRGPSVDRPEAPPRLGGFRLPWVGHALPFGHNPVDFLRRARRRAGDVFAFTLLGQPVVFLCGPAAQEAVFRADEAVLSPREAYRFMTPVFGRGVAYDAEPEEMDRQIGHLLPALTSRRLAAHAQVMEDETEAYFGSWGESGTADLVATMNELTVRIATRCLLGPEVSRRLGPDLPGLYRDLESGIRLAGLLNPGLPLPAFRRRDRARAAIGRALAEVIAERRAAGRLSGATRGEEPEDMLATLLSARTPDGDPLPDETITGLLIGMIFAGQHTSAVLAAWTGVLLLSHPGHLPPLLAEQRETVGAGGPLTVPLLRRMERLEWCVREAERLHPPLVVLIRKALRDFRYGRHVVPAGTLVMISPAVSHRLPEVFRDPDLYDPGRYAPGREEHTVPYALIGFGGGKHRCVGMAFAYQQVKAIWSVLLRRYELGLGAGPHPPDYSTFVPAPRSPCLIRYRRCPALDRPGRTAEAFS</sequence>
<keyword evidence="4 5" id="KW-0408">Iron</keyword>
<protein>
    <recommendedName>
        <fullName evidence="9">Cytochrome P450</fullName>
    </recommendedName>
</protein>
<dbReference type="GO" id="GO:0020037">
    <property type="term" value="F:heme binding"/>
    <property type="evidence" value="ECO:0007669"/>
    <property type="project" value="InterPro"/>
</dbReference>
<dbReference type="GO" id="GO:0016705">
    <property type="term" value="F:oxidoreductase activity, acting on paired donors, with incorporation or reduction of molecular oxygen"/>
    <property type="evidence" value="ECO:0007669"/>
    <property type="project" value="InterPro"/>
</dbReference>
<dbReference type="SUPFAM" id="SSF48264">
    <property type="entry name" value="Cytochrome P450"/>
    <property type="match status" value="1"/>
</dbReference>
<keyword evidence="3 5" id="KW-0479">Metal-binding</keyword>
<evidence type="ECO:0000313" key="8">
    <source>
        <dbReference type="Proteomes" id="UP000054024"/>
    </source>
</evidence>
<keyword evidence="6" id="KW-0560">Oxidoreductase</keyword>
<dbReference type="Gene3D" id="1.10.630.10">
    <property type="entry name" value="Cytochrome P450"/>
    <property type="match status" value="1"/>
</dbReference>
<name>A0A124GZV0_9ACTN</name>
<keyword evidence="6" id="KW-0503">Monooxygenase</keyword>
<feature type="binding site" description="axial binding residue" evidence="5">
    <location>
        <position position="410"/>
    </location>
    <ligand>
        <name>heme</name>
        <dbReference type="ChEBI" id="CHEBI:30413"/>
    </ligand>
    <ligandPart>
        <name>Fe</name>
        <dbReference type="ChEBI" id="CHEBI:18248"/>
    </ligandPart>
</feature>
<comment type="cofactor">
    <cofactor evidence="5">
        <name>heme</name>
        <dbReference type="ChEBI" id="CHEBI:30413"/>
    </cofactor>
</comment>
<evidence type="ECO:0000256" key="2">
    <source>
        <dbReference type="ARBA" id="ARBA00022617"/>
    </source>
</evidence>
<dbReference type="Proteomes" id="UP000054024">
    <property type="component" value="Unassembled WGS sequence"/>
</dbReference>
<reference evidence="7 8" key="1">
    <citation type="submission" date="2015-10" db="EMBL/GenBank/DDBJ databases">
        <title>Draft genome sequence of Streptomyces curacoi DSM 40107, type strain for the species Streptomyces curacoi.</title>
        <authorList>
            <person name="Ruckert C."/>
            <person name="Winkler A."/>
            <person name="Kalinowski J."/>
            <person name="Kampfer P."/>
            <person name="Glaeser S."/>
        </authorList>
    </citation>
    <scope>NUCLEOTIDE SEQUENCE [LARGE SCALE GENOMIC DNA]</scope>
    <source>
        <strain evidence="7 8">DSM 40107</strain>
    </source>
</reference>
<dbReference type="PRINTS" id="PR00465">
    <property type="entry name" value="EP450IV"/>
</dbReference>
<dbReference type="InterPro" id="IPR050529">
    <property type="entry name" value="CYP450_sterol_14alpha_dmase"/>
</dbReference>
<dbReference type="CDD" id="cd11042">
    <property type="entry name" value="CYP51-like"/>
    <property type="match status" value="1"/>
</dbReference>
<dbReference type="Pfam" id="PF00067">
    <property type="entry name" value="p450"/>
    <property type="match status" value="1"/>
</dbReference>
<dbReference type="InterPro" id="IPR017972">
    <property type="entry name" value="Cyt_P450_CS"/>
</dbReference>
<dbReference type="PROSITE" id="PS00086">
    <property type="entry name" value="CYTOCHROME_P450"/>
    <property type="match status" value="1"/>
</dbReference>
<organism evidence="7 8">
    <name type="scientific">Streptomyces curacoi</name>
    <dbReference type="NCBI Taxonomy" id="146536"/>
    <lineage>
        <taxon>Bacteria</taxon>
        <taxon>Bacillati</taxon>
        <taxon>Actinomycetota</taxon>
        <taxon>Actinomycetes</taxon>
        <taxon>Kitasatosporales</taxon>
        <taxon>Streptomycetaceae</taxon>
        <taxon>Streptomyces</taxon>
    </lineage>
</organism>
<gene>
    <name evidence="7" type="ORF">AQI70_21935</name>
</gene>
<dbReference type="PANTHER" id="PTHR24304">
    <property type="entry name" value="CYTOCHROME P450 FAMILY 7"/>
    <property type="match status" value="1"/>
</dbReference>
<comment type="similarity">
    <text evidence="1 6">Belongs to the cytochrome P450 family.</text>
</comment>
<comment type="caution">
    <text evidence="7">The sequence shown here is derived from an EMBL/GenBank/DDBJ whole genome shotgun (WGS) entry which is preliminary data.</text>
</comment>
<keyword evidence="8" id="KW-1185">Reference proteome</keyword>